<dbReference type="PROSITE" id="PS50005">
    <property type="entry name" value="TPR"/>
    <property type="match status" value="1"/>
</dbReference>
<evidence type="ECO:0000256" key="8">
    <source>
        <dbReference type="PROSITE-ProRule" id="PRU00339"/>
    </source>
</evidence>
<evidence type="ECO:0000313" key="12">
    <source>
        <dbReference type="Proteomes" id="UP000824469"/>
    </source>
</evidence>
<comment type="catalytic activity">
    <reaction evidence="1 7">
        <text>[protein]-peptidylproline (omega=180) = [protein]-peptidylproline (omega=0)</text>
        <dbReference type="Rhea" id="RHEA:16237"/>
        <dbReference type="Rhea" id="RHEA-COMP:10747"/>
        <dbReference type="Rhea" id="RHEA-COMP:10748"/>
        <dbReference type="ChEBI" id="CHEBI:83833"/>
        <dbReference type="ChEBI" id="CHEBI:83834"/>
        <dbReference type="EC" id="5.2.1.8"/>
    </reaction>
</comment>
<dbReference type="PANTHER" id="PTHR46512:SF9">
    <property type="entry name" value="PEPTIDYLPROLYL ISOMERASE"/>
    <property type="match status" value="1"/>
</dbReference>
<evidence type="ECO:0000256" key="6">
    <source>
        <dbReference type="ARBA" id="ARBA00023235"/>
    </source>
</evidence>
<name>A0AA38F9D1_TAXCH</name>
<gene>
    <name evidence="11" type="ORF">KI387_028961</name>
</gene>
<dbReference type="InterPro" id="IPR050754">
    <property type="entry name" value="FKBP4/5/8-like"/>
</dbReference>
<evidence type="ECO:0000256" key="7">
    <source>
        <dbReference type="PROSITE-ProRule" id="PRU00277"/>
    </source>
</evidence>
<sequence>MAVDNDDLELSDVEEIDDEDFDDGEELESAPPLEVGEEKAINALGLKKKIIKPGIGYQTPQNGDEVTVHYTETLLDGTVFDSSRDKEEPFTFKIGQGQVIKGWDQGIITMKKGENALFTIPPELAYGSAGMPPTVPPNATLQFDVELLSWIVDLCEDGGILKKTISHGEKGEKPKYADEVTVKYEAKLEDETIVAKTPEEGVEFYVNDGNFCPAIAKAVKTMRKGEKATLTVKPMYAFGEKGRDAEGGFAAVPPNANLVISLELISLKSVREITGNKKVIKKILKEGEGYGKPSDGTVVQIRYTAKLQDGTVFEKKGFEGEDSFQFIIEEEQVISGLDKAVTTMKKGEVALITIYPEYGFGNVEVQRDLAVVPPNSILIYEVEMVSFTKEKKSWEMNTLEKIEAAKQKKEDGNNLFKIGKHQQAAKKYDKAANYVEHDDEFSAEEQKQSKALKVSCYLNNAACCLKLNDFKGTIKLCSKVLKLESQNIKALYRRAQAYMETEDLDLAELDIKKAQEIDPQNREVRLAFKTLKKKQIEYNKKDAKFYGNIFARLNKLEASEAKNEEAEPMDVEKPRNDEN</sequence>
<dbReference type="Pfam" id="PF00254">
    <property type="entry name" value="FKBP_C"/>
    <property type="match status" value="3"/>
</dbReference>
<dbReference type="Gene3D" id="1.25.40.10">
    <property type="entry name" value="Tetratricopeptide repeat domain"/>
    <property type="match status" value="1"/>
</dbReference>
<dbReference type="InterPro" id="IPR011990">
    <property type="entry name" value="TPR-like_helical_dom_sf"/>
</dbReference>
<keyword evidence="12" id="KW-1185">Reference proteome</keyword>
<feature type="domain" description="PPIase FKBP-type" evidence="10">
    <location>
        <begin position="296"/>
        <end position="388"/>
    </location>
</feature>
<feature type="region of interest" description="Disordered" evidence="9">
    <location>
        <begin position="1"/>
        <end position="30"/>
    </location>
</feature>
<evidence type="ECO:0000313" key="11">
    <source>
        <dbReference type="EMBL" id="KAH9297279.1"/>
    </source>
</evidence>
<dbReference type="SMART" id="SM00028">
    <property type="entry name" value="TPR"/>
    <property type="match status" value="3"/>
</dbReference>
<dbReference type="PANTHER" id="PTHR46512">
    <property type="entry name" value="PEPTIDYLPROLYL ISOMERASE"/>
    <property type="match status" value="1"/>
</dbReference>
<dbReference type="AlphaFoldDB" id="A0AA38F9D1"/>
<keyword evidence="6 7" id="KW-0413">Isomerase</keyword>
<feature type="domain" description="PPIase FKBP-type" evidence="10">
    <location>
        <begin position="63"/>
        <end position="151"/>
    </location>
</feature>
<feature type="domain" description="PPIase FKBP-type" evidence="10">
    <location>
        <begin position="177"/>
        <end position="268"/>
    </location>
</feature>
<dbReference type="InterPro" id="IPR046357">
    <property type="entry name" value="PPIase_dom_sf"/>
</dbReference>
<dbReference type="EMBL" id="JAHRHJ020000010">
    <property type="protein sequence ID" value="KAH9297279.1"/>
    <property type="molecule type" value="Genomic_DNA"/>
</dbReference>
<dbReference type="InterPro" id="IPR019734">
    <property type="entry name" value="TPR_rpt"/>
</dbReference>
<evidence type="ECO:0000256" key="1">
    <source>
        <dbReference type="ARBA" id="ARBA00000971"/>
    </source>
</evidence>
<protein>
    <recommendedName>
        <fullName evidence="2 7">peptidylprolyl isomerase</fullName>
        <ecNumber evidence="2 7">5.2.1.8</ecNumber>
    </recommendedName>
</protein>
<dbReference type="GO" id="GO:0003755">
    <property type="term" value="F:peptidyl-prolyl cis-trans isomerase activity"/>
    <property type="evidence" value="ECO:0007669"/>
    <property type="project" value="UniProtKB-KW"/>
</dbReference>
<evidence type="ECO:0000256" key="5">
    <source>
        <dbReference type="ARBA" id="ARBA00023110"/>
    </source>
</evidence>
<dbReference type="InterPro" id="IPR001179">
    <property type="entry name" value="PPIase_FKBP_dom"/>
</dbReference>
<reference evidence="11 12" key="1">
    <citation type="journal article" date="2021" name="Nat. Plants">
        <title>The Taxus genome provides insights into paclitaxel biosynthesis.</title>
        <authorList>
            <person name="Xiong X."/>
            <person name="Gou J."/>
            <person name="Liao Q."/>
            <person name="Li Y."/>
            <person name="Zhou Q."/>
            <person name="Bi G."/>
            <person name="Li C."/>
            <person name="Du R."/>
            <person name="Wang X."/>
            <person name="Sun T."/>
            <person name="Guo L."/>
            <person name="Liang H."/>
            <person name="Lu P."/>
            <person name="Wu Y."/>
            <person name="Zhang Z."/>
            <person name="Ro D.K."/>
            <person name="Shang Y."/>
            <person name="Huang S."/>
            <person name="Yan J."/>
        </authorList>
    </citation>
    <scope>NUCLEOTIDE SEQUENCE [LARGE SCALE GENOMIC DNA]</scope>
    <source>
        <strain evidence="11">Ta-2019</strain>
    </source>
</reference>
<proteinExistence type="predicted"/>
<comment type="caution">
    <text evidence="11">The sequence shown here is derived from an EMBL/GenBank/DDBJ whole genome shotgun (WGS) entry which is preliminary data.</text>
</comment>
<dbReference type="FunFam" id="3.10.50.40:FF:000017">
    <property type="entry name" value="Peptidylprolyl isomerase"/>
    <property type="match status" value="1"/>
</dbReference>
<evidence type="ECO:0000256" key="2">
    <source>
        <dbReference type="ARBA" id="ARBA00013194"/>
    </source>
</evidence>
<dbReference type="SUPFAM" id="SSF54534">
    <property type="entry name" value="FKBP-like"/>
    <property type="match status" value="3"/>
</dbReference>
<feature type="repeat" description="TPR" evidence="8">
    <location>
        <begin position="488"/>
        <end position="521"/>
    </location>
</feature>
<dbReference type="FunFam" id="3.10.50.40:FF:000025">
    <property type="entry name" value="Peptidylprolyl isomerase"/>
    <property type="match status" value="1"/>
</dbReference>
<evidence type="ECO:0000256" key="4">
    <source>
        <dbReference type="ARBA" id="ARBA00022803"/>
    </source>
</evidence>
<keyword evidence="5 7" id="KW-0697">Rotamase</keyword>
<dbReference type="EC" id="5.2.1.8" evidence="2 7"/>
<evidence type="ECO:0000256" key="3">
    <source>
        <dbReference type="ARBA" id="ARBA00022737"/>
    </source>
</evidence>
<organism evidence="11 12">
    <name type="scientific">Taxus chinensis</name>
    <name type="common">Chinese yew</name>
    <name type="synonym">Taxus wallichiana var. chinensis</name>
    <dbReference type="NCBI Taxonomy" id="29808"/>
    <lineage>
        <taxon>Eukaryota</taxon>
        <taxon>Viridiplantae</taxon>
        <taxon>Streptophyta</taxon>
        <taxon>Embryophyta</taxon>
        <taxon>Tracheophyta</taxon>
        <taxon>Spermatophyta</taxon>
        <taxon>Pinopsida</taxon>
        <taxon>Pinidae</taxon>
        <taxon>Conifers II</taxon>
        <taxon>Cupressales</taxon>
        <taxon>Taxaceae</taxon>
        <taxon>Taxus</taxon>
    </lineage>
</organism>
<accession>A0AA38F9D1</accession>
<feature type="compositionally biased region" description="Acidic residues" evidence="9">
    <location>
        <begin position="1"/>
        <end position="28"/>
    </location>
</feature>
<dbReference type="SUPFAM" id="SSF48452">
    <property type="entry name" value="TPR-like"/>
    <property type="match status" value="1"/>
</dbReference>
<dbReference type="Proteomes" id="UP000824469">
    <property type="component" value="Unassembled WGS sequence"/>
</dbReference>
<feature type="non-terminal residue" evidence="11">
    <location>
        <position position="579"/>
    </location>
</feature>
<evidence type="ECO:0000256" key="9">
    <source>
        <dbReference type="SAM" id="MobiDB-lite"/>
    </source>
</evidence>
<dbReference type="OMA" id="IKPTYAF"/>
<keyword evidence="3" id="KW-0677">Repeat</keyword>
<dbReference type="PROSITE" id="PS50059">
    <property type="entry name" value="FKBP_PPIASE"/>
    <property type="match status" value="3"/>
</dbReference>
<evidence type="ECO:0000259" key="10">
    <source>
        <dbReference type="PROSITE" id="PS50059"/>
    </source>
</evidence>
<dbReference type="Gene3D" id="3.10.50.40">
    <property type="match status" value="3"/>
</dbReference>
<keyword evidence="4 8" id="KW-0802">TPR repeat</keyword>
<dbReference type="FunFam" id="1.25.40.10:FF:000008">
    <property type="entry name" value="Peptidylprolyl isomerase"/>
    <property type="match status" value="1"/>
</dbReference>
<feature type="region of interest" description="Disordered" evidence="9">
    <location>
        <begin position="560"/>
        <end position="579"/>
    </location>
</feature>